<protein>
    <recommendedName>
        <fullName evidence="4">Phage portal protein</fullName>
    </recommendedName>
</protein>
<organism evidence="2 3">
    <name type="scientific">Sphingobacterium populi</name>
    <dbReference type="NCBI Taxonomy" id="1812824"/>
    <lineage>
        <taxon>Bacteria</taxon>
        <taxon>Pseudomonadati</taxon>
        <taxon>Bacteroidota</taxon>
        <taxon>Sphingobacteriia</taxon>
        <taxon>Sphingobacteriales</taxon>
        <taxon>Sphingobacteriaceae</taxon>
        <taxon>Sphingobacterium</taxon>
    </lineage>
</organism>
<accession>A0ABW5U7Q8</accession>
<evidence type="ECO:0008006" key="4">
    <source>
        <dbReference type="Google" id="ProtNLM"/>
    </source>
</evidence>
<reference evidence="3" key="1">
    <citation type="journal article" date="2019" name="Int. J. Syst. Evol. Microbiol.">
        <title>The Global Catalogue of Microorganisms (GCM) 10K type strain sequencing project: providing services to taxonomists for standard genome sequencing and annotation.</title>
        <authorList>
            <consortium name="The Broad Institute Genomics Platform"/>
            <consortium name="The Broad Institute Genome Sequencing Center for Infectious Disease"/>
            <person name="Wu L."/>
            <person name="Ma J."/>
        </authorList>
    </citation>
    <scope>NUCLEOTIDE SEQUENCE [LARGE SCALE GENOMIC DNA]</scope>
    <source>
        <strain evidence="3">KCTC 42247</strain>
    </source>
</reference>
<evidence type="ECO:0000313" key="2">
    <source>
        <dbReference type="EMBL" id="MFD2741961.1"/>
    </source>
</evidence>
<evidence type="ECO:0000313" key="3">
    <source>
        <dbReference type="Proteomes" id="UP001597418"/>
    </source>
</evidence>
<proteinExistence type="predicted"/>
<dbReference type="EMBL" id="JBHUMB010000005">
    <property type="protein sequence ID" value="MFD2741961.1"/>
    <property type="molecule type" value="Genomic_DNA"/>
</dbReference>
<name>A0ABW5U7Q8_9SPHI</name>
<dbReference type="RefSeq" id="WP_066753160.1">
    <property type="nucleotide sequence ID" value="NZ_JBHUMB010000005.1"/>
</dbReference>
<dbReference type="Proteomes" id="UP001597418">
    <property type="component" value="Unassembled WGS sequence"/>
</dbReference>
<evidence type="ECO:0000256" key="1">
    <source>
        <dbReference type="SAM" id="MobiDB-lite"/>
    </source>
</evidence>
<sequence>MESNYKDVKLWWNKPQLRSILTLAKEEYGVWGRATGKTQGPIAYRSSHAANVMPRGATGIVGTTYMQLLDRTLPPLIKSWERLGYVENLHFFVRKRPPTSLNIKPAIYPVLHYEHSITWYNGHVFHLISQDRPGLANGKNVDAIIADEARFLNHQRYMDDIAPINRGNLEYFGNLPEHHMITMFTDMPTDPKGRWILDKREQMDAKDASQVMAIQLEANKLELEYYEAVSANNVSRQRYLLRKLKEYSKVLNHLRKGLVYYSEASSLDNIQILGEEQIRQWRRELIWPVFRAAVLNERTITTENGFYHLLDSDHHTYDAFDYTHIDSQGIYLPNGLVKDCRMDSDLIKGMPIDISLDYNSKIKSLVCAQETRRAYRVLKSMYVKRDERKVLDDLIDEFCTYYTYHDTRHVIYYYDHTALVTDATRLETLADMVVKRYEDNGWSVERRYIGQQPRHDIRFRMWESILAERDERFIPVRFNKLNCDALLTSMQQTATRKTKNGFEKDKRPEQNSAVKPEDAPHLGDAMDTLYIGKFNTTYGYQTPIGDLISA</sequence>
<keyword evidence="3" id="KW-1185">Reference proteome</keyword>
<feature type="compositionally biased region" description="Basic and acidic residues" evidence="1">
    <location>
        <begin position="500"/>
        <end position="521"/>
    </location>
</feature>
<feature type="region of interest" description="Disordered" evidence="1">
    <location>
        <begin position="495"/>
        <end position="521"/>
    </location>
</feature>
<gene>
    <name evidence="2" type="ORF">ACFSQ6_00975</name>
</gene>
<comment type="caution">
    <text evidence="2">The sequence shown here is derived from an EMBL/GenBank/DDBJ whole genome shotgun (WGS) entry which is preliminary data.</text>
</comment>